<dbReference type="Pfam" id="PF00814">
    <property type="entry name" value="TsaD"/>
    <property type="match status" value="1"/>
</dbReference>
<dbReference type="InterPro" id="IPR000905">
    <property type="entry name" value="Gcp-like_dom"/>
</dbReference>
<name>A0A382YF61_9ZZZZ</name>
<dbReference type="EMBL" id="UINC01175353">
    <property type="protein sequence ID" value="SVD81942.1"/>
    <property type="molecule type" value="Genomic_DNA"/>
</dbReference>
<dbReference type="Gene3D" id="3.30.420.40">
    <property type="match status" value="1"/>
</dbReference>
<feature type="non-terminal residue" evidence="2">
    <location>
        <position position="81"/>
    </location>
</feature>
<evidence type="ECO:0000259" key="1">
    <source>
        <dbReference type="Pfam" id="PF00814"/>
    </source>
</evidence>
<accession>A0A382YF61</accession>
<dbReference type="GO" id="GO:0002949">
    <property type="term" value="P:tRNA threonylcarbamoyladenosine modification"/>
    <property type="evidence" value="ECO:0007669"/>
    <property type="project" value="InterPro"/>
</dbReference>
<organism evidence="2">
    <name type="scientific">marine metagenome</name>
    <dbReference type="NCBI Taxonomy" id="408172"/>
    <lineage>
        <taxon>unclassified sequences</taxon>
        <taxon>metagenomes</taxon>
        <taxon>ecological metagenomes</taxon>
    </lineage>
</organism>
<feature type="domain" description="Gcp-like" evidence="1">
    <location>
        <begin position="31"/>
        <end position="81"/>
    </location>
</feature>
<sequence>MNILAFDTSTEKFSLAIYKKNKIIYYYHKILNKTYSKHLIPIIKNSLLKAKMNIKEINILSISLGPGSFTGIRLGIAVAKG</sequence>
<gene>
    <name evidence="2" type="ORF">METZ01_LOCUS434796</name>
</gene>
<reference evidence="2" key="1">
    <citation type="submission" date="2018-05" db="EMBL/GenBank/DDBJ databases">
        <authorList>
            <person name="Lanie J.A."/>
            <person name="Ng W.-L."/>
            <person name="Kazmierczak K.M."/>
            <person name="Andrzejewski T.M."/>
            <person name="Davidsen T.M."/>
            <person name="Wayne K.J."/>
            <person name="Tettelin H."/>
            <person name="Glass J.I."/>
            <person name="Rusch D."/>
            <person name="Podicherti R."/>
            <person name="Tsui H.-C.T."/>
            <person name="Winkler M.E."/>
        </authorList>
    </citation>
    <scope>NUCLEOTIDE SEQUENCE</scope>
</reference>
<dbReference type="AlphaFoldDB" id="A0A382YF61"/>
<evidence type="ECO:0000313" key="2">
    <source>
        <dbReference type="EMBL" id="SVD81942.1"/>
    </source>
</evidence>
<dbReference type="InterPro" id="IPR043129">
    <property type="entry name" value="ATPase_NBD"/>
</dbReference>
<dbReference type="NCBIfam" id="TIGR03725">
    <property type="entry name" value="T6A_YeaZ"/>
    <property type="match status" value="1"/>
</dbReference>
<dbReference type="InterPro" id="IPR022496">
    <property type="entry name" value="T6A_TsaB"/>
</dbReference>
<dbReference type="SUPFAM" id="SSF53067">
    <property type="entry name" value="Actin-like ATPase domain"/>
    <property type="match status" value="1"/>
</dbReference>
<proteinExistence type="predicted"/>
<protein>
    <recommendedName>
        <fullName evidence="1">Gcp-like domain-containing protein</fullName>
    </recommendedName>
</protein>